<name>A0A2W5T6U6_9BACT</name>
<dbReference type="EMBL" id="QFQP01000033">
    <property type="protein sequence ID" value="PZR07195.1"/>
    <property type="molecule type" value="Genomic_DNA"/>
</dbReference>
<organism evidence="1 2">
    <name type="scientific">Archangium gephyra</name>
    <dbReference type="NCBI Taxonomy" id="48"/>
    <lineage>
        <taxon>Bacteria</taxon>
        <taxon>Pseudomonadati</taxon>
        <taxon>Myxococcota</taxon>
        <taxon>Myxococcia</taxon>
        <taxon>Myxococcales</taxon>
        <taxon>Cystobacterineae</taxon>
        <taxon>Archangiaceae</taxon>
        <taxon>Archangium</taxon>
    </lineage>
</organism>
<proteinExistence type="predicted"/>
<evidence type="ECO:0000313" key="2">
    <source>
        <dbReference type="Proteomes" id="UP000249061"/>
    </source>
</evidence>
<reference evidence="1 2" key="1">
    <citation type="submission" date="2017-08" db="EMBL/GenBank/DDBJ databases">
        <title>Infants hospitalized years apart are colonized by the same room-sourced microbial strains.</title>
        <authorList>
            <person name="Brooks B."/>
            <person name="Olm M.R."/>
            <person name="Firek B.A."/>
            <person name="Baker R."/>
            <person name="Thomas B.C."/>
            <person name="Morowitz M.J."/>
            <person name="Banfield J.F."/>
        </authorList>
    </citation>
    <scope>NUCLEOTIDE SEQUENCE [LARGE SCALE GENOMIC DNA]</scope>
    <source>
        <strain evidence="1">S2_003_000_R2_14</strain>
    </source>
</reference>
<gene>
    <name evidence="1" type="ORF">DI536_28470</name>
</gene>
<protein>
    <submittedName>
        <fullName evidence="1">Uncharacterized protein</fullName>
    </submittedName>
</protein>
<evidence type="ECO:0000313" key="1">
    <source>
        <dbReference type="EMBL" id="PZR07195.1"/>
    </source>
</evidence>
<comment type="caution">
    <text evidence="1">The sequence shown here is derived from an EMBL/GenBank/DDBJ whole genome shotgun (WGS) entry which is preliminary data.</text>
</comment>
<accession>A0A2W5T6U6</accession>
<dbReference type="Proteomes" id="UP000249061">
    <property type="component" value="Unassembled WGS sequence"/>
</dbReference>
<dbReference type="AlphaFoldDB" id="A0A2W5T6U6"/>
<sequence>MLTLVLVVVVSQSPVIQRFSSGRATVEDLWALQGTEAFSKKDLAALEKTASVASRKSTCEKQPRDCQYEISECMSRFAFVLSVVEGRGQSTPRFLAWAEEALRGDDPRALAPARRMLARAKHPGIEAEALKLLRRNDYSCIGEGARLLADVPQLSDEARVAVTNAFHSEDTLSIGALVATRDEPWAQALALEAIRSGDGHLRMGVMRALRKTASPELKSAVNFVASCDPSQRLQEEARQHLKSVGVAVTPVKCPTPVWKLENGVVTDGSARVKLSATSTVSACDGGLGAFSGHCIGARNDGEFGGALGFVRRDGGLDVFAEGGFLHPAALVKQGSETMVISTLEHLGGSGGFGRLISEGDGGVRYEATMRFIGAPSSWAATNERLFIAFPSHAMTSPCLSDDAKLAVMVYERDGGFSIADSESSNCLWKK</sequence>